<proteinExistence type="predicted"/>
<gene>
    <name evidence="4" type="ORF">WMY93_026358</name>
</gene>
<dbReference type="InterPro" id="IPR043502">
    <property type="entry name" value="DNA/RNA_pol_sf"/>
</dbReference>
<feature type="compositionally biased region" description="Polar residues" evidence="2">
    <location>
        <begin position="65"/>
        <end position="95"/>
    </location>
</feature>
<dbReference type="PROSITE" id="PS50878">
    <property type="entry name" value="RT_POL"/>
    <property type="match status" value="1"/>
</dbReference>
<evidence type="ECO:0000313" key="4">
    <source>
        <dbReference type="EMBL" id="KAK7886737.1"/>
    </source>
</evidence>
<protein>
    <recommendedName>
        <fullName evidence="3">Reverse transcriptase domain-containing protein</fullName>
    </recommendedName>
</protein>
<evidence type="ECO:0000313" key="5">
    <source>
        <dbReference type="Proteomes" id="UP001460270"/>
    </source>
</evidence>
<accession>A0AAW0N9Q6</accession>
<dbReference type="AlphaFoldDB" id="A0AAW0N9Q6"/>
<dbReference type="InterPro" id="IPR000477">
    <property type="entry name" value="RT_dom"/>
</dbReference>
<dbReference type="CDD" id="cd01650">
    <property type="entry name" value="RT_nLTR_like"/>
    <property type="match status" value="1"/>
</dbReference>
<dbReference type="Pfam" id="PF00078">
    <property type="entry name" value="RVT_1"/>
    <property type="match status" value="1"/>
</dbReference>
<dbReference type="Proteomes" id="UP001460270">
    <property type="component" value="Unassembled WGS sequence"/>
</dbReference>
<comment type="caution">
    <text evidence="4">The sequence shown here is derived from an EMBL/GenBank/DDBJ whole genome shotgun (WGS) entry which is preliminary data.</text>
</comment>
<dbReference type="EMBL" id="JBBPFD010000019">
    <property type="protein sequence ID" value="KAK7886737.1"/>
    <property type="molecule type" value="Genomic_DNA"/>
</dbReference>
<name>A0AAW0N9Q6_9GOBI</name>
<feature type="coiled-coil region" evidence="1">
    <location>
        <begin position="170"/>
        <end position="197"/>
    </location>
</feature>
<keyword evidence="1" id="KW-0175">Coiled coil</keyword>
<organism evidence="4 5">
    <name type="scientific">Mugilogobius chulae</name>
    <name type="common">yellowstripe goby</name>
    <dbReference type="NCBI Taxonomy" id="88201"/>
    <lineage>
        <taxon>Eukaryota</taxon>
        <taxon>Metazoa</taxon>
        <taxon>Chordata</taxon>
        <taxon>Craniata</taxon>
        <taxon>Vertebrata</taxon>
        <taxon>Euteleostomi</taxon>
        <taxon>Actinopterygii</taxon>
        <taxon>Neopterygii</taxon>
        <taxon>Teleostei</taxon>
        <taxon>Neoteleostei</taxon>
        <taxon>Acanthomorphata</taxon>
        <taxon>Gobiaria</taxon>
        <taxon>Gobiiformes</taxon>
        <taxon>Gobioidei</taxon>
        <taxon>Gobiidae</taxon>
        <taxon>Gobionellinae</taxon>
        <taxon>Mugilogobius</taxon>
    </lineage>
</organism>
<dbReference type="SUPFAM" id="SSF56672">
    <property type="entry name" value="DNA/RNA polymerases"/>
    <property type="match status" value="1"/>
</dbReference>
<evidence type="ECO:0000259" key="3">
    <source>
        <dbReference type="PROSITE" id="PS50878"/>
    </source>
</evidence>
<keyword evidence="5" id="KW-1185">Reference proteome</keyword>
<sequence length="1108" mass="126771">MSPLEVLWANHRNTGEGGYPPDDPNEACRKKCLKAVAQGSRIDQYFLRSRSDQSSEVQQQEKTHSLQNISIPSTEQEEVQLNTEGNVEANRSQSATEKKIQGRRPLVKWPKSHEKSKWDIVNQDLCGLLEQLKGPAVKKLEKMGEIIYKYGAEHFGTAYKIRNPSTTQTKSRRQQEIEQLVKARRQLKKQWRKASEEEKDGINVLQAEIKNRLSILRRAEHLRRKRRKKEQVRTRFFNDPFRFLKSLFTKEKSGKLVTSKEELEAHLKEIHSGIHRNNPISLPSDMPPVPSPHYQFDISPPKWNEVLATARHARAASSPGPNGVPYRVYKNAPGVLRVLWKLMRVVWQKEEIPTVWRRAGGVLIPKEKDSTTIDQFRHISLLNVEGKIFFTILARRLALFLEKNEYIDTTVQKAGISGFSGCLEHTSMIWHQIQKAKRESKDLHVVFLDLANAFGSVPHKIIWTALNYFNVPRTITTLIQSFFRDIQLCLTTEQYTTAWQSLEVGIMAGCTISPLAFTMAMEIIIRASRWVVGGVRTSEGLRLPPIRAYMDDLTTLTSTKACTRRLLAKLQENIKWAQMEIKPSKSRSVSIVKGKLDQCRFYIGEDPIPTVTERPVKSLGRWYDASLKDSVQIDQIKEDTNNGLKTIDKTLLPGRFKLWCLQFGLLPRLMWPLTIYDIPLYKVEKLERMISSYAKKWLGLPRCITNSALYGRGILELPLTSLQEEFKCAKVRLEMTLAESRDTIVAQTVPTLSAGRKWSPAEAAAQAKTALRHQDIVGYVQMGRQGFGAGDVRPSWKKANPSQRRTMVVDEVRRQEEVLRHTKAVSQGKQGQWVRWEDVEKRKLSWKELWGMEAYKASFLIRSIYDVLPTPSNRQQWYGEDPTCALCPSAASLKHILVGCKTSLSQGRFTWRHNQVLKCLAASLEAKRTAINTLPYVPGKHLSPVVFLQAGVMEKVRDASREHYGLLSEARDWNMIVDLNQRLIFPAEIVSTNLRPDLVLWSPSLRKVLIVELTVPWEDSVDEAYERKSLKYSDLAAEAEQRGWKARVYPVEVGCRGFVSRSTIKLLKDLGIRGKALQQTLKSLSGAAEDASRWLWIKRRDGNWACKQ</sequence>
<feature type="region of interest" description="Disordered" evidence="2">
    <location>
        <begin position="1"/>
        <end position="23"/>
    </location>
</feature>
<evidence type="ECO:0000256" key="2">
    <source>
        <dbReference type="SAM" id="MobiDB-lite"/>
    </source>
</evidence>
<evidence type="ECO:0000256" key="1">
    <source>
        <dbReference type="SAM" id="Coils"/>
    </source>
</evidence>
<feature type="compositionally biased region" description="Basic and acidic residues" evidence="2">
    <location>
        <begin position="49"/>
        <end position="64"/>
    </location>
</feature>
<reference evidence="5" key="1">
    <citation type="submission" date="2024-04" db="EMBL/GenBank/DDBJ databases">
        <title>Salinicola lusitanus LLJ914,a marine bacterium isolated from the Okinawa Trough.</title>
        <authorList>
            <person name="Li J."/>
        </authorList>
    </citation>
    <scope>NUCLEOTIDE SEQUENCE [LARGE SCALE GENOMIC DNA]</scope>
</reference>
<feature type="region of interest" description="Disordered" evidence="2">
    <location>
        <begin position="47"/>
        <end position="105"/>
    </location>
</feature>
<feature type="domain" description="Reverse transcriptase" evidence="3">
    <location>
        <begin position="345"/>
        <end position="627"/>
    </location>
</feature>
<dbReference type="PANTHER" id="PTHR19446">
    <property type="entry name" value="REVERSE TRANSCRIPTASES"/>
    <property type="match status" value="1"/>
</dbReference>